<feature type="region of interest" description="Disordered" evidence="1">
    <location>
        <begin position="563"/>
        <end position="642"/>
    </location>
</feature>
<feature type="region of interest" description="Disordered" evidence="1">
    <location>
        <begin position="249"/>
        <end position="271"/>
    </location>
</feature>
<evidence type="ECO:0000256" key="1">
    <source>
        <dbReference type="SAM" id="MobiDB-lite"/>
    </source>
</evidence>
<organism evidence="3 4">
    <name type="scientific">Ascaris lumbricoides</name>
    <name type="common">Giant roundworm</name>
    <dbReference type="NCBI Taxonomy" id="6252"/>
    <lineage>
        <taxon>Eukaryota</taxon>
        <taxon>Metazoa</taxon>
        <taxon>Ecdysozoa</taxon>
        <taxon>Nematoda</taxon>
        <taxon>Chromadorea</taxon>
        <taxon>Rhabditida</taxon>
        <taxon>Spirurina</taxon>
        <taxon>Ascaridomorpha</taxon>
        <taxon>Ascaridoidea</taxon>
        <taxon>Ascarididae</taxon>
        <taxon>Ascaris</taxon>
    </lineage>
</organism>
<accession>A0A9J2Q158</accession>
<feature type="region of interest" description="Disordered" evidence="1">
    <location>
        <begin position="416"/>
        <end position="512"/>
    </location>
</feature>
<evidence type="ECO:0000256" key="2">
    <source>
        <dbReference type="SAM" id="SignalP"/>
    </source>
</evidence>
<feature type="compositionally biased region" description="Basic and acidic residues" evidence="1">
    <location>
        <begin position="249"/>
        <end position="270"/>
    </location>
</feature>
<reference evidence="4" key="1">
    <citation type="submission" date="2023-03" db="UniProtKB">
        <authorList>
            <consortium name="WormBaseParasite"/>
        </authorList>
    </citation>
    <scope>IDENTIFICATION</scope>
</reference>
<dbReference type="WBParaSite" id="ALUE_0001616601-mRNA-1">
    <property type="protein sequence ID" value="ALUE_0001616601-mRNA-1"/>
    <property type="gene ID" value="ALUE_0001616601"/>
</dbReference>
<evidence type="ECO:0000313" key="4">
    <source>
        <dbReference type="WBParaSite" id="ALUE_0001616601-mRNA-1"/>
    </source>
</evidence>
<keyword evidence="2" id="KW-0732">Signal</keyword>
<feature type="compositionally biased region" description="Low complexity" evidence="1">
    <location>
        <begin position="416"/>
        <end position="429"/>
    </location>
</feature>
<evidence type="ECO:0000313" key="3">
    <source>
        <dbReference type="Proteomes" id="UP000036681"/>
    </source>
</evidence>
<feature type="compositionally biased region" description="Basic and acidic residues" evidence="1">
    <location>
        <begin position="604"/>
        <end position="613"/>
    </location>
</feature>
<protein>
    <submittedName>
        <fullName evidence="4">Uncharacterized protein</fullName>
    </submittedName>
</protein>
<feature type="compositionally biased region" description="Polar residues" evidence="1">
    <location>
        <begin position="430"/>
        <end position="459"/>
    </location>
</feature>
<dbReference type="Proteomes" id="UP000036681">
    <property type="component" value="Unplaced"/>
</dbReference>
<keyword evidence="3" id="KW-1185">Reference proteome</keyword>
<feature type="compositionally biased region" description="Basic and acidic residues" evidence="1">
    <location>
        <begin position="460"/>
        <end position="494"/>
    </location>
</feature>
<feature type="chain" id="PRO_5039925657" evidence="2">
    <location>
        <begin position="23"/>
        <end position="680"/>
    </location>
</feature>
<dbReference type="AlphaFoldDB" id="A0A9J2Q158"/>
<sequence>MVEVLVAIRLVFQLFLRNLKTASNIELCQYELMEQDWHKFFNLLESKTMWFEEVLGEHATVEKNSSSAGIDVEPSKASVKVKPIDVKRSAATSNDVFPDFSGLSARALGFVRQERLPIHEPSILPKQAAVSDLEHNVEQYNCDSNKDEVSMKPTSIASPQSSSSIILKARATEGASKSVQGSSNMACAQRSSATQSRMFGMPPYMSVGVRSFPKVKKTFKQRKHEAGGEIDVRKKIPKHRGERKIEEKVKDNSLDSGWDRQTGERNDHNEVVTSSSQFAAPLAAFLSTIGKNIRRQTSDFVSGDDRRDVLSPFVTIASASTTAPAESDEKPRIKLIFRRENGRANFSIASSSEGLPLENGRVHNCELFEVGRVKQTKVIEGDMDKKLESEARILICALDFNVGSVILGEAHSAIVSPSQSSSILTKSSSTNMQTMQAAPTNLKSSNRGFSTDVLNASTSSEKKNRREKSMKMEGGKPEQSKNENVKDKTNERDRNAKHRKRGRAKVDETTNGEHALKVPKIRIKIPYAWNAAKAQQVDNKRLKIQPIASASCAQEAICSAPDNPTEGTRPPPSMGTCVAPSSPLSEEMGVGRNVKLSNNSTSTGRERSTEQSRSKKTRRHVKRANCTANAERITVPPKASRKSNVTLFSNPAKFLGNRPRGWIESLADTGEEDSVDERKV</sequence>
<name>A0A9J2Q158_ASCLU</name>
<proteinExistence type="predicted"/>
<feature type="signal peptide" evidence="2">
    <location>
        <begin position="1"/>
        <end position="22"/>
    </location>
</feature>
<feature type="compositionally biased region" description="Basic residues" evidence="1">
    <location>
        <begin position="614"/>
        <end position="623"/>
    </location>
</feature>